<evidence type="ECO:0000256" key="2">
    <source>
        <dbReference type="ARBA" id="ARBA00006577"/>
    </source>
</evidence>
<reference evidence="9 10" key="1">
    <citation type="submission" date="2019-03" db="EMBL/GenBank/DDBJ databases">
        <title>Genomics of glacier-inhabiting Cryobacterium strains.</title>
        <authorList>
            <person name="Liu Q."/>
            <person name="Xin Y.-H."/>
        </authorList>
    </citation>
    <scope>NUCLEOTIDE SEQUENCE [LARGE SCALE GENOMIC DNA]</scope>
    <source>
        <strain evidence="9 10">Hh4</strain>
    </source>
</reference>
<dbReference type="EMBL" id="SOHH01000086">
    <property type="protein sequence ID" value="TFD74990.1"/>
    <property type="molecule type" value="Genomic_DNA"/>
</dbReference>
<evidence type="ECO:0000259" key="8">
    <source>
        <dbReference type="PROSITE" id="PS50059"/>
    </source>
</evidence>
<dbReference type="RefSeq" id="WP_134524338.1">
    <property type="nucleotide sequence ID" value="NZ_SOHH01000086.1"/>
</dbReference>
<comment type="similarity">
    <text evidence="2 6">Belongs to the FKBP-type PPIase family.</text>
</comment>
<dbReference type="PANTHER" id="PTHR43811:SF19">
    <property type="entry name" value="39 KDA FK506-BINDING NUCLEAR PROTEIN"/>
    <property type="match status" value="1"/>
</dbReference>
<dbReference type="PANTHER" id="PTHR43811">
    <property type="entry name" value="FKBP-TYPE PEPTIDYL-PROLYL CIS-TRANS ISOMERASE FKPA"/>
    <property type="match status" value="1"/>
</dbReference>
<evidence type="ECO:0000256" key="1">
    <source>
        <dbReference type="ARBA" id="ARBA00000971"/>
    </source>
</evidence>
<gene>
    <name evidence="9" type="ORF">E3T48_12280</name>
</gene>
<evidence type="ECO:0000313" key="10">
    <source>
        <dbReference type="Proteomes" id="UP000298313"/>
    </source>
</evidence>
<keyword evidence="3 5" id="KW-0697">Rotamase</keyword>
<dbReference type="Gene3D" id="3.10.50.40">
    <property type="match status" value="1"/>
</dbReference>
<evidence type="ECO:0000256" key="5">
    <source>
        <dbReference type="PROSITE-ProRule" id="PRU00277"/>
    </source>
</evidence>
<comment type="catalytic activity">
    <reaction evidence="1 5 6">
        <text>[protein]-peptidylproline (omega=180) = [protein]-peptidylproline (omega=0)</text>
        <dbReference type="Rhea" id="RHEA:16237"/>
        <dbReference type="Rhea" id="RHEA-COMP:10747"/>
        <dbReference type="Rhea" id="RHEA-COMP:10748"/>
        <dbReference type="ChEBI" id="CHEBI:83833"/>
        <dbReference type="ChEBI" id="CHEBI:83834"/>
        <dbReference type="EC" id="5.2.1.8"/>
    </reaction>
</comment>
<dbReference type="InterPro" id="IPR001179">
    <property type="entry name" value="PPIase_FKBP_dom"/>
</dbReference>
<accession>A0A4R9B433</accession>
<dbReference type="OrthoDB" id="25996at2"/>
<name>A0A4R9B433_9MICO</name>
<dbReference type="Pfam" id="PF00254">
    <property type="entry name" value="FKBP_C"/>
    <property type="match status" value="1"/>
</dbReference>
<evidence type="ECO:0000313" key="9">
    <source>
        <dbReference type="EMBL" id="TFD74990.1"/>
    </source>
</evidence>
<sequence length="123" mass="12851">MTDLNSKPELDAPEGPAPEALTVTDIVVGEGAEATPGATVDVHYLGVEYDTGDEFDSSWNRGQSINFPLGSLIAGWQQGIPGMKVGGRRRLVVPPHLAYGPAGGGHRLSGQTLIFVIDLLGVS</sequence>
<dbReference type="SUPFAM" id="SSF54534">
    <property type="entry name" value="FKBP-like"/>
    <property type="match status" value="1"/>
</dbReference>
<evidence type="ECO:0000256" key="7">
    <source>
        <dbReference type="SAM" id="MobiDB-lite"/>
    </source>
</evidence>
<feature type="compositionally biased region" description="Basic and acidic residues" evidence="7">
    <location>
        <begin position="1"/>
        <end position="10"/>
    </location>
</feature>
<keyword evidence="10" id="KW-1185">Reference proteome</keyword>
<evidence type="ECO:0000256" key="6">
    <source>
        <dbReference type="RuleBase" id="RU003915"/>
    </source>
</evidence>
<dbReference type="GO" id="GO:0003755">
    <property type="term" value="F:peptidyl-prolyl cis-trans isomerase activity"/>
    <property type="evidence" value="ECO:0007669"/>
    <property type="project" value="UniProtKB-UniRule"/>
</dbReference>
<feature type="region of interest" description="Disordered" evidence="7">
    <location>
        <begin position="1"/>
        <end position="20"/>
    </location>
</feature>
<feature type="domain" description="PPIase FKBP-type" evidence="8">
    <location>
        <begin position="37"/>
        <end position="123"/>
    </location>
</feature>
<dbReference type="PROSITE" id="PS50059">
    <property type="entry name" value="FKBP_PPIASE"/>
    <property type="match status" value="1"/>
</dbReference>
<comment type="caution">
    <text evidence="9">The sequence shown here is derived from an EMBL/GenBank/DDBJ whole genome shotgun (WGS) entry which is preliminary data.</text>
</comment>
<evidence type="ECO:0000256" key="4">
    <source>
        <dbReference type="ARBA" id="ARBA00023235"/>
    </source>
</evidence>
<organism evidence="9 10">
    <name type="scientific">Cryobacterium fucosi</name>
    <dbReference type="NCBI Taxonomy" id="1259157"/>
    <lineage>
        <taxon>Bacteria</taxon>
        <taxon>Bacillati</taxon>
        <taxon>Actinomycetota</taxon>
        <taxon>Actinomycetes</taxon>
        <taxon>Micrococcales</taxon>
        <taxon>Microbacteriaceae</taxon>
        <taxon>Cryobacterium</taxon>
    </lineage>
</organism>
<protein>
    <recommendedName>
        <fullName evidence="6">Peptidyl-prolyl cis-trans isomerase</fullName>
        <ecNumber evidence="6">5.2.1.8</ecNumber>
    </recommendedName>
</protein>
<dbReference type="InterPro" id="IPR046357">
    <property type="entry name" value="PPIase_dom_sf"/>
</dbReference>
<dbReference type="AlphaFoldDB" id="A0A4R9B433"/>
<proteinExistence type="inferred from homology"/>
<evidence type="ECO:0000256" key="3">
    <source>
        <dbReference type="ARBA" id="ARBA00023110"/>
    </source>
</evidence>
<dbReference type="EC" id="5.2.1.8" evidence="6"/>
<dbReference type="Proteomes" id="UP000298313">
    <property type="component" value="Unassembled WGS sequence"/>
</dbReference>
<keyword evidence="4 5" id="KW-0413">Isomerase</keyword>